<evidence type="ECO:0000256" key="1">
    <source>
        <dbReference type="ARBA" id="ARBA00004141"/>
    </source>
</evidence>
<evidence type="ECO:0000256" key="7">
    <source>
        <dbReference type="SAM" id="Phobius"/>
    </source>
</evidence>
<reference evidence="9 10" key="1">
    <citation type="submission" date="2021-05" db="EMBL/GenBank/DDBJ databases">
        <title>Kineosporia and Streptomyces sp. nov. two new marine actinobacteria isolated from Coral.</title>
        <authorList>
            <person name="Buangrab K."/>
            <person name="Sutthacheep M."/>
            <person name="Yeemin T."/>
            <person name="Harunari E."/>
            <person name="Igarashi Y."/>
            <person name="Kanchanasin P."/>
            <person name="Tanasupawat S."/>
            <person name="Phongsopitanun W."/>
        </authorList>
    </citation>
    <scope>NUCLEOTIDE SEQUENCE [LARGE SCALE GENOMIC DNA]</scope>
    <source>
        <strain evidence="9 10">J2-2</strain>
    </source>
</reference>
<dbReference type="Proteomes" id="UP001197247">
    <property type="component" value="Unassembled WGS sequence"/>
</dbReference>
<feature type="domain" description="Peptidase S54 rhomboid" evidence="8">
    <location>
        <begin position="92"/>
        <end position="230"/>
    </location>
</feature>
<organism evidence="9 10">
    <name type="scientific">Kineosporia corallincola</name>
    <dbReference type="NCBI Taxonomy" id="2835133"/>
    <lineage>
        <taxon>Bacteria</taxon>
        <taxon>Bacillati</taxon>
        <taxon>Actinomycetota</taxon>
        <taxon>Actinomycetes</taxon>
        <taxon>Kineosporiales</taxon>
        <taxon>Kineosporiaceae</taxon>
        <taxon>Kineosporia</taxon>
    </lineage>
</organism>
<dbReference type="PANTHER" id="PTHR43731">
    <property type="entry name" value="RHOMBOID PROTEASE"/>
    <property type="match status" value="1"/>
</dbReference>
<gene>
    <name evidence="9" type="ORF">KIH74_19850</name>
</gene>
<keyword evidence="10" id="KW-1185">Reference proteome</keyword>
<feature type="transmembrane region" description="Helical" evidence="7">
    <location>
        <begin position="216"/>
        <end position="232"/>
    </location>
</feature>
<dbReference type="Gene3D" id="1.20.1540.10">
    <property type="entry name" value="Rhomboid-like"/>
    <property type="match status" value="1"/>
</dbReference>
<accession>A0ABS5TNP0</accession>
<evidence type="ECO:0000256" key="6">
    <source>
        <dbReference type="ARBA" id="ARBA00023136"/>
    </source>
</evidence>
<keyword evidence="9" id="KW-0645">Protease</keyword>
<dbReference type="GO" id="GO:0006508">
    <property type="term" value="P:proteolysis"/>
    <property type="evidence" value="ECO:0007669"/>
    <property type="project" value="UniProtKB-KW"/>
</dbReference>
<evidence type="ECO:0000313" key="9">
    <source>
        <dbReference type="EMBL" id="MBT0771204.1"/>
    </source>
</evidence>
<evidence type="ECO:0000256" key="2">
    <source>
        <dbReference type="ARBA" id="ARBA00009045"/>
    </source>
</evidence>
<dbReference type="InterPro" id="IPR050925">
    <property type="entry name" value="Rhomboid_protease_S54"/>
</dbReference>
<comment type="caution">
    <text evidence="9">The sequence shown here is derived from an EMBL/GenBank/DDBJ whole genome shotgun (WGS) entry which is preliminary data.</text>
</comment>
<evidence type="ECO:0000256" key="5">
    <source>
        <dbReference type="ARBA" id="ARBA00022989"/>
    </source>
</evidence>
<dbReference type="PANTHER" id="PTHR43731:SF14">
    <property type="entry name" value="PRESENILIN-ASSOCIATED RHOMBOID-LIKE PROTEIN, MITOCHONDRIAL"/>
    <property type="match status" value="1"/>
</dbReference>
<dbReference type="SUPFAM" id="SSF144091">
    <property type="entry name" value="Rhomboid-like"/>
    <property type="match status" value="1"/>
</dbReference>
<feature type="transmembrane region" description="Helical" evidence="7">
    <location>
        <begin position="134"/>
        <end position="153"/>
    </location>
</feature>
<name>A0ABS5TNP0_9ACTN</name>
<feature type="transmembrane region" description="Helical" evidence="7">
    <location>
        <begin position="193"/>
        <end position="210"/>
    </location>
</feature>
<feature type="transmembrane region" description="Helical" evidence="7">
    <location>
        <begin position="159"/>
        <end position="181"/>
    </location>
</feature>
<protein>
    <submittedName>
        <fullName evidence="9">Rhomboid family intramembrane serine protease</fullName>
    </submittedName>
</protein>
<proteinExistence type="inferred from homology"/>
<feature type="transmembrane region" description="Helical" evidence="7">
    <location>
        <begin position="239"/>
        <end position="258"/>
    </location>
</feature>
<evidence type="ECO:0000313" key="10">
    <source>
        <dbReference type="Proteomes" id="UP001197247"/>
    </source>
</evidence>
<dbReference type="RefSeq" id="WP_214157502.1">
    <property type="nucleotide sequence ID" value="NZ_JAHBAY010000008.1"/>
</dbReference>
<evidence type="ECO:0000259" key="8">
    <source>
        <dbReference type="Pfam" id="PF01694"/>
    </source>
</evidence>
<comment type="subcellular location">
    <subcellularLocation>
        <location evidence="1">Membrane</location>
        <topology evidence="1">Multi-pass membrane protein</topology>
    </subcellularLocation>
</comment>
<dbReference type="InterPro" id="IPR035952">
    <property type="entry name" value="Rhomboid-like_sf"/>
</dbReference>
<keyword evidence="4" id="KW-0378">Hydrolase</keyword>
<dbReference type="GO" id="GO:0008233">
    <property type="term" value="F:peptidase activity"/>
    <property type="evidence" value="ECO:0007669"/>
    <property type="project" value="UniProtKB-KW"/>
</dbReference>
<sequence>MSYVRCQRCERPVCPECQRAAAVGVQCVDCVRDQNKGVRTARTPFGAALTAGAQPRVTQAIIGLCVVVWLLQQISTQVTIDFSFFPPYALSEPWRLLTAAFLHSPSSPLHILFNMYALWMTGPYLEQLFGRARFIALYLVSAVGGSIGYLLLATPAYDGTWTTTTVGASGAVFGMFGAFFVVQRRLNRDATQILVLIVINFALGLFMNGIAWQAHLGGLVTGVLTAAVLAYAPRTNRTALQVTGIALVVLLLAAAYAIKLSTVPSGSGLLA</sequence>
<dbReference type="Pfam" id="PF01694">
    <property type="entry name" value="Rhomboid"/>
    <property type="match status" value="1"/>
</dbReference>
<evidence type="ECO:0000256" key="3">
    <source>
        <dbReference type="ARBA" id="ARBA00022692"/>
    </source>
</evidence>
<evidence type="ECO:0000256" key="4">
    <source>
        <dbReference type="ARBA" id="ARBA00022801"/>
    </source>
</evidence>
<keyword evidence="6 7" id="KW-0472">Membrane</keyword>
<keyword evidence="5 7" id="KW-1133">Transmembrane helix</keyword>
<dbReference type="InterPro" id="IPR022764">
    <property type="entry name" value="Peptidase_S54_rhomboid_dom"/>
</dbReference>
<dbReference type="EMBL" id="JAHBAY010000008">
    <property type="protein sequence ID" value="MBT0771204.1"/>
    <property type="molecule type" value="Genomic_DNA"/>
</dbReference>
<keyword evidence="3 7" id="KW-0812">Transmembrane</keyword>
<comment type="similarity">
    <text evidence="2">Belongs to the peptidase S54 family.</text>
</comment>